<evidence type="ECO:0000256" key="4">
    <source>
        <dbReference type="PROSITE-ProRule" id="PRU00335"/>
    </source>
</evidence>
<dbReference type="RefSeq" id="WP_227873769.1">
    <property type="nucleotide sequence ID" value="NZ_BJCC01000013.1"/>
</dbReference>
<feature type="domain" description="HTH tetR-type" evidence="5">
    <location>
        <begin position="9"/>
        <end position="69"/>
    </location>
</feature>
<dbReference type="InterPro" id="IPR049484">
    <property type="entry name" value="Rv0078-like_C"/>
</dbReference>
<dbReference type="InterPro" id="IPR009057">
    <property type="entry name" value="Homeodomain-like_sf"/>
</dbReference>
<dbReference type="PANTHER" id="PTHR30055:SF234">
    <property type="entry name" value="HTH-TYPE TRANSCRIPTIONAL REGULATOR BETI"/>
    <property type="match status" value="1"/>
</dbReference>
<dbReference type="InterPro" id="IPR001647">
    <property type="entry name" value="HTH_TetR"/>
</dbReference>
<keyword evidence="1" id="KW-0805">Transcription regulation</keyword>
<dbReference type="PROSITE" id="PS50977">
    <property type="entry name" value="HTH_TETR_2"/>
    <property type="match status" value="1"/>
</dbReference>
<dbReference type="SUPFAM" id="SSF48498">
    <property type="entry name" value="Tetracyclin repressor-like, C-terminal domain"/>
    <property type="match status" value="1"/>
</dbReference>
<organism evidence="6 7">
    <name type="scientific">Enterococcus florum</name>
    <dbReference type="NCBI Taxonomy" id="2480627"/>
    <lineage>
        <taxon>Bacteria</taxon>
        <taxon>Bacillati</taxon>
        <taxon>Bacillota</taxon>
        <taxon>Bacilli</taxon>
        <taxon>Lactobacillales</taxon>
        <taxon>Enterococcaceae</taxon>
        <taxon>Enterococcus</taxon>
    </lineage>
</organism>
<feature type="DNA-binding region" description="H-T-H motif" evidence="4">
    <location>
        <begin position="32"/>
        <end position="51"/>
    </location>
</feature>
<dbReference type="Proteomes" id="UP000290567">
    <property type="component" value="Unassembled WGS sequence"/>
</dbReference>
<dbReference type="Pfam" id="PF00440">
    <property type="entry name" value="TetR_N"/>
    <property type="match status" value="1"/>
</dbReference>
<dbReference type="InterPro" id="IPR023772">
    <property type="entry name" value="DNA-bd_HTH_TetR-type_CS"/>
</dbReference>
<dbReference type="PRINTS" id="PR00455">
    <property type="entry name" value="HTHTETR"/>
</dbReference>
<name>A0A4P5P8E2_9ENTE</name>
<keyword evidence="7" id="KW-1185">Reference proteome</keyword>
<dbReference type="InterPro" id="IPR036271">
    <property type="entry name" value="Tet_transcr_reg_TetR-rel_C_sf"/>
</dbReference>
<evidence type="ECO:0000259" key="5">
    <source>
        <dbReference type="PROSITE" id="PS50977"/>
    </source>
</evidence>
<keyword evidence="3" id="KW-0804">Transcription</keyword>
<accession>A0A4P5P8E2</accession>
<dbReference type="PANTHER" id="PTHR30055">
    <property type="entry name" value="HTH-TYPE TRANSCRIPTIONAL REGULATOR RUTR"/>
    <property type="match status" value="1"/>
</dbReference>
<dbReference type="InterPro" id="IPR050109">
    <property type="entry name" value="HTH-type_TetR-like_transc_reg"/>
</dbReference>
<dbReference type="SUPFAM" id="SSF46689">
    <property type="entry name" value="Homeodomain-like"/>
    <property type="match status" value="1"/>
</dbReference>
<reference evidence="7" key="1">
    <citation type="submission" date="2019-02" db="EMBL/GenBank/DDBJ databases">
        <title>Draft genome sequence of Enterococcus sp. Gos25-1.</title>
        <authorList>
            <person name="Tanaka N."/>
            <person name="Shiwa Y."/>
            <person name="Fujita N."/>
        </authorList>
    </citation>
    <scope>NUCLEOTIDE SEQUENCE [LARGE SCALE GENOMIC DNA]</scope>
    <source>
        <strain evidence="7">Gos25-1</strain>
    </source>
</reference>
<dbReference type="EMBL" id="BJCC01000013">
    <property type="protein sequence ID" value="GCF93796.1"/>
    <property type="molecule type" value="Genomic_DNA"/>
</dbReference>
<evidence type="ECO:0000313" key="7">
    <source>
        <dbReference type="Proteomes" id="UP000290567"/>
    </source>
</evidence>
<protein>
    <submittedName>
        <fullName evidence="6">TetR family transcriptional regulator</fullName>
    </submittedName>
</protein>
<dbReference type="AlphaFoldDB" id="A0A4P5P8E2"/>
<sequence>MIKKEDAKRKTMTALLKVAREHFTQEGYHDASLEKIAEEAHVTRGAVYHHFKNKLGLFLAVLELVQQDVAAMIEEEAITSEDLWEQLILGSWGFIKAANKDECRRILLVDAPGVVGWEAWRRVDQENSQSVLKSHIDLLQQKGCLAEDVDTTLMAIALSGALNELALNYSIQDPTDLLATIRRLVDGFKAT</sequence>
<dbReference type="GO" id="GO:0000976">
    <property type="term" value="F:transcription cis-regulatory region binding"/>
    <property type="evidence" value="ECO:0007669"/>
    <property type="project" value="TreeGrafter"/>
</dbReference>
<gene>
    <name evidence="6" type="ORF">NRIC_16870</name>
</gene>
<dbReference type="PROSITE" id="PS01081">
    <property type="entry name" value="HTH_TETR_1"/>
    <property type="match status" value="1"/>
</dbReference>
<evidence type="ECO:0000256" key="2">
    <source>
        <dbReference type="ARBA" id="ARBA00023125"/>
    </source>
</evidence>
<dbReference type="Pfam" id="PF21351">
    <property type="entry name" value="TetR_C_41"/>
    <property type="match status" value="1"/>
</dbReference>
<evidence type="ECO:0000256" key="3">
    <source>
        <dbReference type="ARBA" id="ARBA00023163"/>
    </source>
</evidence>
<comment type="caution">
    <text evidence="6">The sequence shown here is derived from an EMBL/GenBank/DDBJ whole genome shotgun (WGS) entry which is preliminary data.</text>
</comment>
<evidence type="ECO:0000313" key="6">
    <source>
        <dbReference type="EMBL" id="GCF93796.1"/>
    </source>
</evidence>
<proteinExistence type="predicted"/>
<evidence type="ECO:0000256" key="1">
    <source>
        <dbReference type="ARBA" id="ARBA00023015"/>
    </source>
</evidence>
<dbReference type="Gene3D" id="1.10.357.10">
    <property type="entry name" value="Tetracycline Repressor, domain 2"/>
    <property type="match status" value="1"/>
</dbReference>
<keyword evidence="2 4" id="KW-0238">DNA-binding</keyword>
<dbReference type="GO" id="GO:0003700">
    <property type="term" value="F:DNA-binding transcription factor activity"/>
    <property type="evidence" value="ECO:0007669"/>
    <property type="project" value="TreeGrafter"/>
</dbReference>